<proteinExistence type="predicted"/>
<evidence type="ECO:0000256" key="3">
    <source>
        <dbReference type="SAM" id="MobiDB-lite"/>
    </source>
</evidence>
<dbReference type="SUPFAM" id="SSF55753">
    <property type="entry name" value="Actin depolymerizing proteins"/>
    <property type="match status" value="1"/>
</dbReference>
<dbReference type="InterPro" id="IPR002108">
    <property type="entry name" value="ADF-H"/>
</dbReference>
<accession>A0A5K3F3D2</accession>
<dbReference type="PANTHER" id="PTHR10829">
    <property type="entry name" value="CORTACTIN AND DREBRIN"/>
    <property type="match status" value="1"/>
</dbReference>
<dbReference type="Gene3D" id="2.30.30.40">
    <property type="entry name" value="SH3 Domains"/>
    <property type="match status" value="1"/>
</dbReference>
<dbReference type="PANTHER" id="PTHR10829:SF25">
    <property type="entry name" value="DREBRIN-LIKE PROTEIN"/>
    <property type="match status" value="1"/>
</dbReference>
<feature type="compositionally biased region" description="Low complexity" evidence="3">
    <location>
        <begin position="254"/>
        <end position="264"/>
    </location>
</feature>
<dbReference type="InterPro" id="IPR029006">
    <property type="entry name" value="ADF-H/Gelsolin-like_dom_sf"/>
</dbReference>
<dbReference type="WBParaSite" id="MCU_005226-RB">
    <property type="protein sequence ID" value="MCU_005226-RB"/>
    <property type="gene ID" value="MCU_005226"/>
</dbReference>
<organism evidence="6">
    <name type="scientific">Mesocestoides corti</name>
    <name type="common">Flatworm</name>
    <dbReference type="NCBI Taxonomy" id="53468"/>
    <lineage>
        <taxon>Eukaryota</taxon>
        <taxon>Metazoa</taxon>
        <taxon>Spiralia</taxon>
        <taxon>Lophotrochozoa</taxon>
        <taxon>Platyhelminthes</taxon>
        <taxon>Cestoda</taxon>
        <taxon>Eucestoda</taxon>
        <taxon>Cyclophyllidea</taxon>
        <taxon>Mesocestoididae</taxon>
        <taxon>Mesocestoides</taxon>
    </lineage>
</organism>
<dbReference type="AlphaFoldDB" id="A0A5K3F3D2"/>
<feature type="compositionally biased region" description="Polar residues" evidence="3">
    <location>
        <begin position="228"/>
        <end position="253"/>
    </location>
</feature>
<feature type="region of interest" description="Disordered" evidence="3">
    <location>
        <begin position="228"/>
        <end position="264"/>
    </location>
</feature>
<dbReference type="SMART" id="SM00326">
    <property type="entry name" value="SH3"/>
    <property type="match status" value="1"/>
</dbReference>
<dbReference type="Gene3D" id="3.40.20.10">
    <property type="entry name" value="Severin"/>
    <property type="match status" value="1"/>
</dbReference>
<feature type="domain" description="ADF-H" evidence="5">
    <location>
        <begin position="3"/>
        <end position="129"/>
    </location>
</feature>
<dbReference type="GO" id="GO:0030864">
    <property type="term" value="C:cortical actin cytoskeleton"/>
    <property type="evidence" value="ECO:0007669"/>
    <property type="project" value="TreeGrafter"/>
</dbReference>
<dbReference type="GO" id="GO:0030833">
    <property type="term" value="P:regulation of actin filament polymerization"/>
    <property type="evidence" value="ECO:0007669"/>
    <property type="project" value="TreeGrafter"/>
</dbReference>
<sequence>MLDLITNGTSIRDALTQVECGEKTWLWLGYSASTDTLQVKSTGDKLEKMLKHAKPSEVLYGYARLVEKSASVAKYVFVLWLGTASLKNKTIEYIRNGEEIAKLCKTIHLQISARDVSDVNWDEIVGKIFGNLNASAPQDQLGLSNETAEEPPQKSTQAVTDFKSLVLSGIVAARIKNLYEQKTSSAYKPVDFVEELEAARAMPRDPIDPIQGAAYERPDFRADIAQRESSAYVEQSQPTKTKPSKTSSRQCHGSVSHSSSNKSKVAVSSVSMSTSSVQVKPPAVATMSVSLLTEDVDVDVNGRYDFDGICLFRFEKAMDDEITIIPGDRITNICRFDDKWLWGTTADGQSGRFPKSYVELFEANAKEL</sequence>
<dbReference type="GO" id="GO:0005884">
    <property type="term" value="C:actin filament"/>
    <property type="evidence" value="ECO:0007669"/>
    <property type="project" value="TreeGrafter"/>
</dbReference>
<dbReference type="SUPFAM" id="SSF50044">
    <property type="entry name" value="SH3-domain"/>
    <property type="match status" value="1"/>
</dbReference>
<dbReference type="Pfam" id="PF00241">
    <property type="entry name" value="Cofilin_ADF"/>
    <property type="match status" value="1"/>
</dbReference>
<dbReference type="GO" id="GO:0030427">
    <property type="term" value="C:site of polarized growth"/>
    <property type="evidence" value="ECO:0007669"/>
    <property type="project" value="TreeGrafter"/>
</dbReference>
<dbReference type="GO" id="GO:0051015">
    <property type="term" value="F:actin filament binding"/>
    <property type="evidence" value="ECO:0007669"/>
    <property type="project" value="TreeGrafter"/>
</dbReference>
<evidence type="ECO:0000313" key="6">
    <source>
        <dbReference type="WBParaSite" id="MCU_005226-RB"/>
    </source>
</evidence>
<protein>
    <submittedName>
        <fullName evidence="6">SH3 domain-containing protein</fullName>
    </submittedName>
</protein>
<evidence type="ECO:0000259" key="5">
    <source>
        <dbReference type="PROSITE" id="PS51263"/>
    </source>
</evidence>
<keyword evidence="1 2" id="KW-0728">SH3 domain</keyword>
<dbReference type="InterPro" id="IPR001452">
    <property type="entry name" value="SH3_domain"/>
</dbReference>
<dbReference type="InterPro" id="IPR036028">
    <property type="entry name" value="SH3-like_dom_sf"/>
</dbReference>
<dbReference type="PROSITE" id="PS50002">
    <property type="entry name" value="SH3"/>
    <property type="match status" value="1"/>
</dbReference>
<evidence type="ECO:0000259" key="4">
    <source>
        <dbReference type="PROSITE" id="PS50002"/>
    </source>
</evidence>
<evidence type="ECO:0000256" key="2">
    <source>
        <dbReference type="PROSITE-ProRule" id="PRU00192"/>
    </source>
</evidence>
<name>A0A5K3F3D2_MESCO</name>
<reference evidence="6" key="1">
    <citation type="submission" date="2019-11" db="UniProtKB">
        <authorList>
            <consortium name="WormBaseParasite"/>
        </authorList>
    </citation>
    <scope>IDENTIFICATION</scope>
</reference>
<feature type="domain" description="SH3" evidence="4">
    <location>
        <begin position="303"/>
        <end position="363"/>
    </location>
</feature>
<dbReference type="PROSITE" id="PS51263">
    <property type="entry name" value="ADF_H"/>
    <property type="match status" value="1"/>
</dbReference>
<evidence type="ECO:0000256" key="1">
    <source>
        <dbReference type="ARBA" id="ARBA00022443"/>
    </source>
</evidence>